<dbReference type="InterPro" id="IPR001387">
    <property type="entry name" value="Cro/C1-type_HTH"/>
</dbReference>
<dbReference type="SMART" id="SM00530">
    <property type="entry name" value="HTH_XRE"/>
    <property type="match status" value="1"/>
</dbReference>
<dbReference type="InterPro" id="IPR010982">
    <property type="entry name" value="Lambda_DNA-bd_dom_sf"/>
</dbReference>
<name>A0A1Q8EAZ8_9STRE</name>
<proteinExistence type="predicted"/>
<sequence length="303" mass="35472">MSSHKTFGQIVRTLREEKGLSREMLCGDEKELSVRQLVRLEKGESKPTLTKIEYLADRLAVPIYQLMEDYVELPKRYLDLKYLVMRTGLFGQSTLVAQKEAYLLEMYEEFYDDLPEDEQVAVDVLQSWVDVFVTGQPTFGNRMLEEYFEQVKQRSVYQVNDLLLLELYFYCVYLDNSLFNRRLYRHFVNGLLAQDQHLPVEQLFLLSTVYVTCVAVGLNNGYCDGIGQLVKQSKEIMKQIQDFQNLPIVHLQECQILFLKNRQLAEKKVEELLNSISTIGYEGALRKFDEWKEHYLEQGLPTA</sequence>
<accession>A0A1Q8EAZ8</accession>
<evidence type="ECO:0000313" key="3">
    <source>
        <dbReference type="Proteomes" id="UP000186890"/>
    </source>
</evidence>
<dbReference type="OrthoDB" id="2233180at2"/>
<dbReference type="RefSeq" id="WP_075104022.1">
    <property type="nucleotide sequence ID" value="NZ_MSJM01000001.1"/>
</dbReference>
<reference evidence="3" key="1">
    <citation type="submission" date="2016-12" db="EMBL/GenBank/DDBJ databases">
        <authorList>
            <person name="Gulvik C.A."/>
        </authorList>
    </citation>
    <scope>NUCLEOTIDE SEQUENCE [LARGE SCALE GENOMIC DNA]</scope>
    <source>
        <strain evidence="3">NED12-00049-6B</strain>
    </source>
</reference>
<organism evidence="2 3">
    <name type="scientific">Streptococcus cuniculi</name>
    <dbReference type="NCBI Taxonomy" id="1432788"/>
    <lineage>
        <taxon>Bacteria</taxon>
        <taxon>Bacillati</taxon>
        <taxon>Bacillota</taxon>
        <taxon>Bacilli</taxon>
        <taxon>Lactobacillales</taxon>
        <taxon>Streptococcaceae</taxon>
        <taxon>Streptococcus</taxon>
    </lineage>
</organism>
<protein>
    <recommendedName>
        <fullName evidence="1">HTH cro/C1-type domain-containing protein</fullName>
    </recommendedName>
</protein>
<evidence type="ECO:0000313" key="2">
    <source>
        <dbReference type="EMBL" id="OLF48979.1"/>
    </source>
</evidence>
<dbReference type="InterPro" id="IPR040799">
    <property type="entry name" value="ComR_TPR"/>
</dbReference>
<dbReference type="Proteomes" id="UP000186890">
    <property type="component" value="Unassembled WGS sequence"/>
</dbReference>
<dbReference type="PROSITE" id="PS50943">
    <property type="entry name" value="HTH_CROC1"/>
    <property type="match status" value="1"/>
</dbReference>
<dbReference type="Pfam" id="PF18710">
    <property type="entry name" value="ComR_TPR"/>
    <property type="match status" value="1"/>
</dbReference>
<dbReference type="AlphaFoldDB" id="A0A1Q8EAZ8"/>
<dbReference type="GO" id="GO:0003677">
    <property type="term" value="F:DNA binding"/>
    <property type="evidence" value="ECO:0007669"/>
    <property type="project" value="InterPro"/>
</dbReference>
<comment type="caution">
    <text evidence="2">The sequence shown here is derived from an EMBL/GenBank/DDBJ whole genome shotgun (WGS) entry which is preliminary data.</text>
</comment>
<evidence type="ECO:0000259" key="1">
    <source>
        <dbReference type="PROSITE" id="PS50943"/>
    </source>
</evidence>
<dbReference type="SUPFAM" id="SSF47413">
    <property type="entry name" value="lambda repressor-like DNA-binding domains"/>
    <property type="match status" value="1"/>
</dbReference>
<feature type="domain" description="HTH cro/C1-type" evidence="1">
    <location>
        <begin position="11"/>
        <end position="66"/>
    </location>
</feature>
<gene>
    <name evidence="2" type="ORF">BU202_01460</name>
</gene>
<keyword evidence="3" id="KW-1185">Reference proteome</keyword>
<dbReference type="CDD" id="cd00093">
    <property type="entry name" value="HTH_XRE"/>
    <property type="match status" value="1"/>
</dbReference>
<dbReference type="Gene3D" id="1.10.260.40">
    <property type="entry name" value="lambda repressor-like DNA-binding domains"/>
    <property type="match status" value="1"/>
</dbReference>
<dbReference type="EMBL" id="MSJM01000001">
    <property type="protein sequence ID" value="OLF48979.1"/>
    <property type="molecule type" value="Genomic_DNA"/>
</dbReference>